<evidence type="ECO:0000313" key="2">
    <source>
        <dbReference type="EMBL" id="KAK5065147.1"/>
    </source>
</evidence>
<proteinExistence type="predicted"/>
<dbReference type="InterPro" id="IPR020347">
    <property type="entry name" value="Pop8"/>
</dbReference>
<dbReference type="GO" id="GO:0034965">
    <property type="term" value="P:intronic box C/D snoRNA processing"/>
    <property type="evidence" value="ECO:0007669"/>
    <property type="project" value="TreeGrafter"/>
</dbReference>
<accession>A0AAV9NUU9</accession>
<sequence>MTKSKASSADPVMSFTLRKAPYSYLRISLRSLSATSQAPHDLDEVSARTYLTLALQQYLGLTGTAISIDILKVEGRDAWIRVPSEDEVAVAASLSHWTGSKDVAWRIEQRGAWLGGLVGNKDARKLWAMDT</sequence>
<dbReference type="GeneID" id="89969205"/>
<dbReference type="AlphaFoldDB" id="A0AAV9NUU9"/>
<organism evidence="2 3">
    <name type="scientific">Exophiala bonariae</name>
    <dbReference type="NCBI Taxonomy" id="1690606"/>
    <lineage>
        <taxon>Eukaryota</taxon>
        <taxon>Fungi</taxon>
        <taxon>Dikarya</taxon>
        <taxon>Ascomycota</taxon>
        <taxon>Pezizomycotina</taxon>
        <taxon>Eurotiomycetes</taxon>
        <taxon>Chaetothyriomycetidae</taxon>
        <taxon>Chaetothyriales</taxon>
        <taxon>Herpotrichiellaceae</taxon>
        <taxon>Exophiala</taxon>
    </lineage>
</organism>
<evidence type="ECO:0000259" key="1">
    <source>
        <dbReference type="Pfam" id="PF20976"/>
    </source>
</evidence>
<reference evidence="2 3" key="1">
    <citation type="submission" date="2023-08" db="EMBL/GenBank/DDBJ databases">
        <title>Black Yeasts Isolated from many extreme environments.</title>
        <authorList>
            <person name="Coleine C."/>
            <person name="Stajich J.E."/>
            <person name="Selbmann L."/>
        </authorList>
    </citation>
    <scope>NUCLEOTIDE SEQUENCE [LARGE SCALE GENOMIC DNA]</scope>
    <source>
        <strain evidence="2 3">CCFEE 5792</strain>
    </source>
</reference>
<dbReference type="EMBL" id="JAVRRD010000001">
    <property type="protein sequence ID" value="KAK5065147.1"/>
    <property type="molecule type" value="Genomic_DNA"/>
</dbReference>
<name>A0AAV9NUU9_9EURO</name>
<dbReference type="GO" id="GO:0000171">
    <property type="term" value="F:ribonuclease MRP activity"/>
    <property type="evidence" value="ECO:0007669"/>
    <property type="project" value="TreeGrafter"/>
</dbReference>
<keyword evidence="3" id="KW-1185">Reference proteome</keyword>
<dbReference type="PANTHER" id="PTHR28173">
    <property type="entry name" value="RIBONUCLEASES P/MRP PROTEIN SUBUNIT POP8"/>
    <property type="match status" value="1"/>
</dbReference>
<feature type="domain" description="Ribonucleases P/MRP subunit Pop8-like" evidence="1">
    <location>
        <begin position="22"/>
        <end position="97"/>
    </location>
</feature>
<dbReference type="GO" id="GO:0005655">
    <property type="term" value="C:nucleolar ribonuclease P complex"/>
    <property type="evidence" value="ECO:0007669"/>
    <property type="project" value="InterPro"/>
</dbReference>
<gene>
    <name evidence="2" type="ORF">LTR84_000983</name>
</gene>
<dbReference type="GO" id="GO:0008033">
    <property type="term" value="P:tRNA processing"/>
    <property type="evidence" value="ECO:0007669"/>
    <property type="project" value="InterPro"/>
</dbReference>
<dbReference type="GO" id="GO:0000294">
    <property type="term" value="P:nuclear-transcribed mRNA catabolic process, RNase MRP-dependent"/>
    <property type="evidence" value="ECO:0007669"/>
    <property type="project" value="TreeGrafter"/>
</dbReference>
<evidence type="ECO:0000313" key="3">
    <source>
        <dbReference type="Proteomes" id="UP001358417"/>
    </source>
</evidence>
<protein>
    <recommendedName>
        <fullName evidence="1">Ribonucleases P/MRP subunit Pop8-like domain-containing protein</fullName>
    </recommendedName>
</protein>
<comment type="caution">
    <text evidence="2">The sequence shown here is derived from an EMBL/GenBank/DDBJ whole genome shotgun (WGS) entry which is preliminary data.</text>
</comment>
<dbReference type="Proteomes" id="UP001358417">
    <property type="component" value="Unassembled WGS sequence"/>
</dbReference>
<dbReference type="InterPro" id="IPR049128">
    <property type="entry name" value="Pop8-like_dom"/>
</dbReference>
<dbReference type="RefSeq" id="XP_064712471.1">
    <property type="nucleotide sequence ID" value="XM_064844611.1"/>
</dbReference>
<dbReference type="GO" id="GO:0004526">
    <property type="term" value="F:ribonuclease P activity"/>
    <property type="evidence" value="ECO:0007669"/>
    <property type="project" value="TreeGrafter"/>
</dbReference>
<dbReference type="Pfam" id="PF20976">
    <property type="entry name" value="Pop8"/>
    <property type="match status" value="1"/>
</dbReference>
<dbReference type="GO" id="GO:0000172">
    <property type="term" value="C:ribonuclease MRP complex"/>
    <property type="evidence" value="ECO:0007669"/>
    <property type="project" value="InterPro"/>
</dbReference>
<dbReference type="PANTHER" id="PTHR28173:SF1">
    <property type="entry name" value="RIBONUCLEASES P_MRP PROTEIN SUBUNIT POP8"/>
    <property type="match status" value="1"/>
</dbReference>